<accession>A0A1W0A0J4</accession>
<keyword evidence="1" id="KW-0175">Coiled coil</keyword>
<organism evidence="3 4">
    <name type="scientific">Thraustotheca clavata</name>
    <dbReference type="NCBI Taxonomy" id="74557"/>
    <lineage>
        <taxon>Eukaryota</taxon>
        <taxon>Sar</taxon>
        <taxon>Stramenopiles</taxon>
        <taxon>Oomycota</taxon>
        <taxon>Saprolegniomycetes</taxon>
        <taxon>Saprolegniales</taxon>
        <taxon>Achlyaceae</taxon>
        <taxon>Thraustotheca</taxon>
    </lineage>
</organism>
<evidence type="ECO:0000256" key="1">
    <source>
        <dbReference type="SAM" id="Coils"/>
    </source>
</evidence>
<evidence type="ECO:0000313" key="3">
    <source>
        <dbReference type="EMBL" id="OQS03803.1"/>
    </source>
</evidence>
<feature type="transmembrane region" description="Helical" evidence="2">
    <location>
        <begin position="633"/>
        <end position="653"/>
    </location>
</feature>
<name>A0A1W0A0J4_9STRA</name>
<protein>
    <submittedName>
        <fullName evidence="3">Uncharacterized protein</fullName>
    </submittedName>
</protein>
<feature type="coiled-coil region" evidence="1">
    <location>
        <begin position="8"/>
        <end position="56"/>
    </location>
</feature>
<evidence type="ECO:0000313" key="4">
    <source>
        <dbReference type="Proteomes" id="UP000243217"/>
    </source>
</evidence>
<keyword evidence="4" id="KW-1185">Reference proteome</keyword>
<gene>
    <name evidence="3" type="ORF">THRCLA_21061</name>
</gene>
<proteinExistence type="predicted"/>
<dbReference type="EMBL" id="JNBS01000762">
    <property type="protein sequence ID" value="OQS03803.1"/>
    <property type="molecule type" value="Genomic_DNA"/>
</dbReference>
<feature type="transmembrane region" description="Helical" evidence="2">
    <location>
        <begin position="757"/>
        <end position="777"/>
    </location>
</feature>
<feature type="transmembrane region" description="Helical" evidence="2">
    <location>
        <begin position="706"/>
        <end position="724"/>
    </location>
</feature>
<keyword evidence="2" id="KW-0812">Transmembrane</keyword>
<evidence type="ECO:0000256" key="2">
    <source>
        <dbReference type="SAM" id="Phobius"/>
    </source>
</evidence>
<dbReference type="OrthoDB" id="75886at2759"/>
<dbReference type="AlphaFoldDB" id="A0A1W0A0J4"/>
<keyword evidence="2" id="KW-1133">Transmembrane helix</keyword>
<dbReference type="Proteomes" id="UP000243217">
    <property type="component" value="Unassembled WGS sequence"/>
</dbReference>
<comment type="caution">
    <text evidence="3">The sequence shown here is derived from an EMBL/GenBank/DDBJ whole genome shotgun (WGS) entry which is preliminary data.</text>
</comment>
<sequence length="875" mass="99402">MFVSVDTAAILRDEVAALREQLDRKTTECTELKCEINVLQQEVVDQSIEIKNLNLKICSLESTHNDTVLLLNDEMCTLRREKLDQEVSKHDLKMKLVDERKKNAQTKICLHMQYTQLTSLITAIVALRKLDACEAPWLFTQYCYLDFHKKWEMANSAKRQQRCFNMTTNAAVFLEATLRNIDWDTFTHCWGDAFDIGFGNGLRQSTLGINFLQNLRSKLSVANELNYTLQWQNYKYIGAINTYTITNAYGVSYPFTISATKGAYRWSDESSLKMYWSFGNDLKSIVGNSTLMGGKSLLRSSGQFALANASLYMVYVKSTSLIKSPTDPIYTTEQSFLGPFGSIDMIYVGVPHEVQEVLRYFLHFAQQVRQQEPDLYNNITTFNYPTPVLQTWLEDNVSDSSLCPISGFNSLSDLSFNFDTVCDPILHRPNSIEISKVHNMLFATIFANLNDTVDLDDACSEVLSVFDNCQLALNSTLDLLNKYSTRELYGIWATQLYESVRNLNIQWMQLGHYSFTSPIYVYHEPVLSNFNNSDILAWHALYDWMIGVREVVSFQGDNGNITLLGNTMNTYAQPVDVSQLPTVFALFAQRGVQYVTYVIIALASITSAYISFSRGHVEGMNLFKVSSVGGIIWIGRPLILVRSLTALCLLSTANVVLEMKNGMSYFTTISEQWYTTCLAANEVTWLVGIVNDLFIVYTNEWTHKYAFINSIIVWVTSACLATLVPVQPTITIDSKCQVDTLDFQVRCNLGDVAIGSLFRLLLLCGIVIASNCLCYIATRRLLKKPNKAISSSFLLCGSARYLFKQDKWKCSGVFYLDTASAVVNGLISFRHRGTWYVFDVKTWRLHKIEQTLINMMQIEFKRVIPLVDNNSKDLQ</sequence>
<feature type="transmembrane region" description="Helical" evidence="2">
    <location>
        <begin position="673"/>
        <end position="694"/>
    </location>
</feature>
<feature type="transmembrane region" description="Helical" evidence="2">
    <location>
        <begin position="594"/>
        <end position="612"/>
    </location>
</feature>
<keyword evidence="2" id="KW-0472">Membrane</keyword>
<reference evidence="3 4" key="1">
    <citation type="journal article" date="2014" name="Genome Biol. Evol.">
        <title>The secreted proteins of Achlya hypogyna and Thraustotheca clavata identify the ancestral oomycete secretome and reveal gene acquisitions by horizontal gene transfer.</title>
        <authorList>
            <person name="Misner I."/>
            <person name="Blouin N."/>
            <person name="Leonard G."/>
            <person name="Richards T.A."/>
            <person name="Lane C.E."/>
        </authorList>
    </citation>
    <scope>NUCLEOTIDE SEQUENCE [LARGE SCALE GENOMIC DNA]</scope>
    <source>
        <strain evidence="3 4">ATCC 34112</strain>
    </source>
</reference>